<dbReference type="EMBL" id="FP929056">
    <property type="protein sequence ID" value="CBL29052.1"/>
    <property type="molecule type" value="Genomic_DNA"/>
</dbReference>
<dbReference type="InterPro" id="IPR041908">
    <property type="entry name" value="CtsR_C_sf"/>
</dbReference>
<dbReference type="Pfam" id="PF05848">
    <property type="entry name" value="CtsR"/>
    <property type="match status" value="1"/>
</dbReference>
<evidence type="ECO:0000259" key="2">
    <source>
        <dbReference type="Pfam" id="PF17727"/>
    </source>
</evidence>
<evidence type="ECO:0000313" key="3">
    <source>
        <dbReference type="EMBL" id="CBL29052.1"/>
    </source>
</evidence>
<dbReference type="KEGG" id="sbr:SY1_24300"/>
<keyword evidence="4" id="KW-1185">Reference proteome</keyword>
<feature type="domain" description="CtsR N-terminal HTH" evidence="1">
    <location>
        <begin position="4"/>
        <end position="73"/>
    </location>
</feature>
<protein>
    <submittedName>
        <fullName evidence="3">Transcriptional repressor of class III stress genes</fullName>
    </submittedName>
</protein>
<proteinExistence type="predicted"/>
<evidence type="ECO:0000259" key="1">
    <source>
        <dbReference type="Pfam" id="PF05848"/>
    </source>
</evidence>
<dbReference type="Gene3D" id="1.10.1200.150">
    <property type="entry name" value="Transcriptional regulator CtsR, C-terminal domain"/>
    <property type="match status" value="1"/>
</dbReference>
<feature type="domain" description="CtsR C-terminal dimerization" evidence="2">
    <location>
        <begin position="78"/>
        <end position="153"/>
    </location>
</feature>
<dbReference type="RefSeq" id="WP_015557198.1">
    <property type="nucleotide sequence ID" value="NC_021038.1"/>
</dbReference>
<accession>A0AB94IZ32</accession>
<dbReference type="InterPro" id="IPR041902">
    <property type="entry name" value="CtsR_N_sf"/>
</dbReference>
<name>A0AB94IZ32_9BACT</name>
<dbReference type="AlphaFoldDB" id="A0AB94IZ32"/>
<sequence>MPNLTLAIEKYIQELFETETEPSVSLRRKELAEFFGCVPSQINYVLRSRFTPERGFLVESQRGGHGYIRILRISCEEPEERLKHVEDIVGDSISEQDCRRLLQSLQERGLITVRERLLIEVALRHADEMGRSDFDLSQHKRSVIQAEMLKRMLRGLMLA</sequence>
<dbReference type="InterPro" id="IPR041473">
    <property type="entry name" value="CtsR_C"/>
</dbReference>
<dbReference type="InterPro" id="IPR040465">
    <property type="entry name" value="CtsR_N"/>
</dbReference>
<dbReference type="Gene3D" id="3.30.56.130">
    <property type="entry name" value="Transcriptional regulator CtsR, winged HTH domain"/>
    <property type="match status" value="1"/>
</dbReference>
<reference evidence="4" key="1">
    <citation type="submission" date="2010-03" db="EMBL/GenBank/DDBJ databases">
        <title>The genome sequence of Synergistetes sp. SGP1.</title>
        <authorList>
            <consortium name="metaHIT consortium -- http://www.metahit.eu/"/>
            <person name="Pajon A."/>
            <person name="Turner K."/>
            <person name="Parkhill J."/>
            <person name="Wade W."/>
            <person name="Vartoukian S."/>
        </authorList>
    </citation>
    <scope>NUCLEOTIDE SEQUENCE [LARGE SCALE GENOMIC DNA]</scope>
    <source>
        <strain evidence="4">SGP1</strain>
    </source>
</reference>
<organism evidence="3 4">
    <name type="scientific">Fretibacterium fastidiosum</name>
    <dbReference type="NCBI Taxonomy" id="651822"/>
    <lineage>
        <taxon>Bacteria</taxon>
        <taxon>Thermotogati</taxon>
        <taxon>Synergistota</taxon>
        <taxon>Synergistia</taxon>
        <taxon>Synergistales</taxon>
        <taxon>Aminobacteriaceae</taxon>
        <taxon>Fretibacterium</taxon>
    </lineage>
</organism>
<evidence type="ECO:0000313" key="4">
    <source>
        <dbReference type="Proteomes" id="UP000008957"/>
    </source>
</evidence>
<gene>
    <name evidence="3" type="ORF">SY1_24300</name>
</gene>
<reference evidence="3 4" key="2">
    <citation type="submission" date="2010-03" db="EMBL/GenBank/DDBJ databases">
        <authorList>
            <person name="Pajon A."/>
        </authorList>
    </citation>
    <scope>NUCLEOTIDE SEQUENCE [LARGE SCALE GENOMIC DNA]</scope>
    <source>
        <strain evidence="3 4">SGP1</strain>
    </source>
</reference>
<dbReference type="Proteomes" id="UP000008957">
    <property type="component" value="Chromosome"/>
</dbReference>
<dbReference type="Pfam" id="PF17727">
    <property type="entry name" value="CtsR_C"/>
    <property type="match status" value="1"/>
</dbReference>